<name>A0ACA9YB72_9ASCO</name>
<evidence type="ECO:0000313" key="2">
    <source>
        <dbReference type="Proteomes" id="UP001152531"/>
    </source>
</evidence>
<gene>
    <name evidence="1" type="ORF">CLIB1444_09S00782</name>
</gene>
<reference evidence="1" key="1">
    <citation type="submission" date="2022-06" db="EMBL/GenBank/DDBJ databases">
        <authorList>
            <person name="Legras J.-L."/>
            <person name="Devillers H."/>
            <person name="Grondin C."/>
        </authorList>
    </citation>
    <scope>NUCLEOTIDE SEQUENCE</scope>
    <source>
        <strain evidence="1">CLIB 1444</strain>
    </source>
</reference>
<dbReference type="EMBL" id="CALSDN010000009">
    <property type="protein sequence ID" value="CAH6722312.1"/>
    <property type="molecule type" value="Genomic_DNA"/>
</dbReference>
<protein>
    <submittedName>
        <fullName evidence="1">Multisubstrate pseudouridine synthase 7</fullName>
    </submittedName>
</protein>
<accession>A0ACA9YB72</accession>
<keyword evidence="2" id="KW-1185">Reference proteome</keyword>
<organism evidence="1 2">
    <name type="scientific">[Candida] jaroonii</name>
    <dbReference type="NCBI Taxonomy" id="467808"/>
    <lineage>
        <taxon>Eukaryota</taxon>
        <taxon>Fungi</taxon>
        <taxon>Dikarya</taxon>
        <taxon>Ascomycota</taxon>
        <taxon>Saccharomycotina</taxon>
        <taxon>Pichiomycetes</taxon>
        <taxon>Debaryomycetaceae</taxon>
        <taxon>Yamadazyma</taxon>
    </lineage>
</organism>
<dbReference type="Proteomes" id="UP001152531">
    <property type="component" value="Unassembled WGS sequence"/>
</dbReference>
<proteinExistence type="predicted"/>
<sequence>MESVKRIGESPEPQDVKRVRLSDEERALKLIKESDVGIIQFLNDKSAGFSGMLKQRYSDFMVNEIDLKGNVVHLLDEGVDAGKTRKEKKIERRQKERQEFQGKTSEEIQQIKEERKIEAMNQPKYELTEENRKALLELITEKELQNIEDLFVNGKYTETETKFEDKSTRGKLHQLLRESFEGKLETITSPENTFRITIAKNPSTQRGRHPQESLNHVDENGVINFGIGPFKHYLHFTVYKENRETMEVAGTLAKFLRIPSKNIRYAGTKDRRGITCQRFAIHKGKLVRVSTLNKALKNVVLGGFSYEDENLSLGSLKGNEFLITIRNVKAINEGDDLIKIITTGFETLKTKGFINYYGMQRFGTFSISTHTLGVKLLNDDWKGFVDLLLAEQDVVDPGSEESRKIWSETSNPSFALKKMPRRCVAENSVLKRLCSEPLSDNEDYSSHSYFQSIMAIPRNLRIMYAHAYQSYIWNIVASQRINKYGLDVIEGDLVLVEVEEKKEIVDGEVFEEDSIANKYIRAKPLTKEDVESGEYSIYDVVLPMPGFDIVYPGNESIKQIYVDEMAKDGLDPFKMARRVREFSLAGSYRNIMSKPGNVDYKIIKYQDDDQPLVRSDLEILRAKQEGKDLDRFIQSEDGDKTAVVLRLQLGVSSYATMALREFMKADTARFGDTLKVAEN</sequence>
<comment type="caution">
    <text evidence="1">The sequence shown here is derived from an EMBL/GenBank/DDBJ whole genome shotgun (WGS) entry which is preliminary data.</text>
</comment>
<evidence type="ECO:0000313" key="1">
    <source>
        <dbReference type="EMBL" id="CAH6722312.1"/>
    </source>
</evidence>